<dbReference type="GO" id="GO:0016757">
    <property type="term" value="F:glycosyltransferase activity"/>
    <property type="evidence" value="ECO:0007669"/>
    <property type="project" value="InterPro"/>
</dbReference>
<protein>
    <recommendedName>
        <fullName evidence="6">Glycosyltransferase family 1 protein</fullName>
    </recommendedName>
</protein>
<dbReference type="Gene3D" id="3.40.50.2000">
    <property type="entry name" value="Glycogen Phosphorylase B"/>
    <property type="match status" value="2"/>
</dbReference>
<dbReference type="PANTHER" id="PTHR46401:SF2">
    <property type="entry name" value="GLYCOSYLTRANSFERASE WBBK-RELATED"/>
    <property type="match status" value="1"/>
</dbReference>
<organism evidence="4 5">
    <name type="scientific">candidate division WWE3 bacterium CG_4_9_14_3_um_filter_43_9</name>
    <dbReference type="NCBI Taxonomy" id="1975082"/>
    <lineage>
        <taxon>Bacteria</taxon>
        <taxon>Katanobacteria</taxon>
    </lineage>
</organism>
<dbReference type="CDD" id="cd03809">
    <property type="entry name" value="GT4_MtfB-like"/>
    <property type="match status" value="1"/>
</dbReference>
<dbReference type="PANTHER" id="PTHR46401">
    <property type="entry name" value="GLYCOSYLTRANSFERASE WBBK-RELATED"/>
    <property type="match status" value="1"/>
</dbReference>
<evidence type="ECO:0000256" key="1">
    <source>
        <dbReference type="ARBA" id="ARBA00022679"/>
    </source>
</evidence>
<comment type="caution">
    <text evidence="4">The sequence shown here is derived from an EMBL/GenBank/DDBJ whole genome shotgun (WGS) entry which is preliminary data.</text>
</comment>
<feature type="domain" description="Glycosyl transferase family 1" evidence="2">
    <location>
        <begin position="200"/>
        <end position="353"/>
    </location>
</feature>
<keyword evidence="1" id="KW-0808">Transferase</keyword>
<reference evidence="5" key="1">
    <citation type="submission" date="2017-09" db="EMBL/GenBank/DDBJ databases">
        <title>Depth-based differentiation of microbial function through sediment-hosted aquifers and enrichment of novel symbionts in the deep terrestrial subsurface.</title>
        <authorList>
            <person name="Probst A.J."/>
            <person name="Ladd B."/>
            <person name="Jarett J.K."/>
            <person name="Geller-Mcgrath D.E."/>
            <person name="Sieber C.M.K."/>
            <person name="Emerson J.B."/>
            <person name="Anantharaman K."/>
            <person name="Thomas B.C."/>
            <person name="Malmstrom R."/>
            <person name="Stieglmeier M."/>
            <person name="Klingl A."/>
            <person name="Woyke T."/>
            <person name="Ryan C.M."/>
            <person name="Banfield J.F."/>
        </authorList>
    </citation>
    <scope>NUCLEOTIDE SEQUENCE [LARGE SCALE GENOMIC DNA]</scope>
</reference>
<dbReference type="Pfam" id="PF00534">
    <property type="entry name" value="Glycos_transf_1"/>
    <property type="match status" value="1"/>
</dbReference>
<dbReference type="EMBL" id="PFXB01000045">
    <property type="protein sequence ID" value="PJA37937.1"/>
    <property type="molecule type" value="Genomic_DNA"/>
</dbReference>
<dbReference type="InterPro" id="IPR001296">
    <property type="entry name" value="Glyco_trans_1"/>
</dbReference>
<dbReference type="Pfam" id="PF13439">
    <property type="entry name" value="Glyco_transf_4"/>
    <property type="match status" value="1"/>
</dbReference>
<accession>A0A2M7WY19</accession>
<evidence type="ECO:0000313" key="4">
    <source>
        <dbReference type="EMBL" id="PJA37937.1"/>
    </source>
</evidence>
<dbReference type="AlphaFoldDB" id="A0A2M7WY19"/>
<evidence type="ECO:0008006" key="6">
    <source>
        <dbReference type="Google" id="ProtNLM"/>
    </source>
</evidence>
<dbReference type="SUPFAM" id="SSF53756">
    <property type="entry name" value="UDP-Glycosyltransferase/glycogen phosphorylase"/>
    <property type="match status" value="1"/>
</dbReference>
<name>A0A2M7WY19_UNCKA</name>
<dbReference type="InterPro" id="IPR028098">
    <property type="entry name" value="Glyco_trans_4-like_N"/>
</dbReference>
<feature type="domain" description="Glycosyltransferase subfamily 4-like N-terminal" evidence="3">
    <location>
        <begin position="16"/>
        <end position="175"/>
    </location>
</feature>
<evidence type="ECO:0000259" key="3">
    <source>
        <dbReference type="Pfam" id="PF13439"/>
    </source>
</evidence>
<gene>
    <name evidence="4" type="ORF">CO181_01590</name>
</gene>
<evidence type="ECO:0000313" key="5">
    <source>
        <dbReference type="Proteomes" id="UP000230538"/>
    </source>
</evidence>
<proteinExistence type="predicted"/>
<evidence type="ECO:0000259" key="2">
    <source>
        <dbReference type="Pfam" id="PF00534"/>
    </source>
</evidence>
<dbReference type="Proteomes" id="UP000230538">
    <property type="component" value="Unassembled WGS sequence"/>
</dbReference>
<dbReference type="GO" id="GO:0009103">
    <property type="term" value="P:lipopolysaccharide biosynthetic process"/>
    <property type="evidence" value="ECO:0007669"/>
    <property type="project" value="TreeGrafter"/>
</dbReference>
<sequence length="377" mass="43741">MKIGIDARFWGPKGTGIGRFTKNLVLELEKIDRENEYVVFLRKENSHLYEPANPRFRKVIIDTHPYSLCSQVFDWLKIKKLRLDLVHFTHFSYPIFYPGKFVISIHDLIKTQFQEKSASSKQKLIYRIKHWGYQLVLRQAIFRSAKIITATAFVKNEISKHYPLANSKIVTAYYGTEDRFFTVQKEAKKGINILAKYQIQKPYLIYVGNLYLYKNVDKLIEVMESMSDRELTLAIVCSRSIFYDSLEEKIKDKKLASRVKLLGFVPDEMLVTLYQNALAFITASLSEGFGITGLEAMAAGCPVLSSNFSCLPEVYGEAALYFNPDQTDKIVDLVYRIRKEEKLRSEMIKKGKRQVQKYSWSKMAKEVLAVYKEAFDQ</sequence>